<dbReference type="SUPFAM" id="SSF54427">
    <property type="entry name" value="NTF2-like"/>
    <property type="match status" value="1"/>
</dbReference>
<evidence type="ECO:0008006" key="3">
    <source>
        <dbReference type="Google" id="ProtNLM"/>
    </source>
</evidence>
<proteinExistence type="predicted"/>
<keyword evidence="2" id="KW-1185">Reference proteome</keyword>
<protein>
    <recommendedName>
        <fullName evidence="3">SnoaL-like domain-containing protein</fullName>
    </recommendedName>
</protein>
<reference evidence="1 2" key="1">
    <citation type="submission" date="2021-08" db="EMBL/GenBank/DDBJ databases">
        <title>The highly contiguous genome resource for Trichoderma semiorbis FJ059, a fungal antagonistic to plant pathogens.</title>
        <authorList>
            <person name="Liu T."/>
        </authorList>
    </citation>
    <scope>NUCLEOTIDE SEQUENCE [LARGE SCALE GENOMIC DNA]</scope>
    <source>
        <strain evidence="1 2">FJ059</strain>
    </source>
</reference>
<evidence type="ECO:0000313" key="2">
    <source>
        <dbReference type="Proteomes" id="UP000826573"/>
    </source>
</evidence>
<dbReference type="AlphaFoldDB" id="A0A9P8HFQ4"/>
<dbReference type="InterPro" id="IPR032710">
    <property type="entry name" value="NTF2-like_dom_sf"/>
</dbReference>
<dbReference type="Proteomes" id="UP000826573">
    <property type="component" value="Unassembled WGS sequence"/>
</dbReference>
<gene>
    <name evidence="1" type="ORF">TsFJ059_008886</name>
</gene>
<evidence type="ECO:0000313" key="1">
    <source>
        <dbReference type="EMBL" id="KAH0523954.1"/>
    </source>
</evidence>
<dbReference type="EMBL" id="JAIMJC010000006">
    <property type="protein sequence ID" value="KAH0523954.1"/>
    <property type="molecule type" value="Genomic_DNA"/>
</dbReference>
<name>A0A9P8HFQ4_9HYPO</name>
<sequence length="195" mass="21796">MASLCKFCNSLLSTFFASNRSSLGHYSINYSSEFSNNNNKMKFLLYLGALTATLPSVLGSEDTPRTAIPACPPRPATPEEQEKIFYAFANEFYVQKNIPEAFDNYVWVDYIQHNPYIGQGRDAAVAALSKNPKVNNTIVHQTFTNNTGFVHHYEFATPPIKIMDAYRMNGSCIVEHWDVIANLTLAEIDPTPLSG</sequence>
<accession>A0A9P8HFQ4</accession>
<comment type="caution">
    <text evidence="1">The sequence shown here is derived from an EMBL/GenBank/DDBJ whole genome shotgun (WGS) entry which is preliminary data.</text>
</comment>
<organism evidence="1 2">
    <name type="scientific">Trichoderma semiorbis</name>
    <dbReference type="NCBI Taxonomy" id="1491008"/>
    <lineage>
        <taxon>Eukaryota</taxon>
        <taxon>Fungi</taxon>
        <taxon>Dikarya</taxon>
        <taxon>Ascomycota</taxon>
        <taxon>Pezizomycotina</taxon>
        <taxon>Sordariomycetes</taxon>
        <taxon>Hypocreomycetidae</taxon>
        <taxon>Hypocreales</taxon>
        <taxon>Hypocreaceae</taxon>
        <taxon>Trichoderma</taxon>
    </lineage>
</organism>
<dbReference type="Gene3D" id="3.10.450.50">
    <property type="match status" value="1"/>
</dbReference>